<feature type="transmembrane region" description="Helical" evidence="13">
    <location>
        <begin position="104"/>
        <end position="126"/>
    </location>
</feature>
<dbReference type="RefSeq" id="WP_044824875.1">
    <property type="nucleotide sequence ID" value="NZ_CP009687.1"/>
</dbReference>
<evidence type="ECO:0000256" key="4">
    <source>
        <dbReference type="ARBA" id="ARBA00022596"/>
    </source>
</evidence>
<evidence type="ECO:0000256" key="1">
    <source>
        <dbReference type="ARBA" id="ARBA00004651"/>
    </source>
</evidence>
<protein>
    <recommendedName>
        <fullName evidence="12">Nickel import system permease protein NikB</fullName>
    </recommendedName>
</protein>
<dbReference type="PATRIC" id="fig|84022.5.peg.301"/>
<dbReference type="PANTHER" id="PTHR43163">
    <property type="entry name" value="DIPEPTIDE TRANSPORT SYSTEM PERMEASE PROTEIN DPPB-RELATED"/>
    <property type="match status" value="1"/>
</dbReference>
<feature type="transmembrane region" description="Helical" evidence="13">
    <location>
        <begin position="277"/>
        <end position="295"/>
    </location>
</feature>
<evidence type="ECO:0000256" key="9">
    <source>
        <dbReference type="ARBA" id="ARBA00023136"/>
    </source>
</evidence>
<keyword evidence="4" id="KW-0533">Nickel</keyword>
<reference evidence="15 16" key="1">
    <citation type="submission" date="2014-10" db="EMBL/GenBank/DDBJ databases">
        <title>Genome sequence of Clostridium aceticum DSM 1496.</title>
        <authorList>
            <person name="Poehlein A."/>
            <person name="Schiel-Bengelsdorf B."/>
            <person name="Gottschalk G."/>
            <person name="Duerre P."/>
            <person name="Daniel R."/>
        </authorList>
    </citation>
    <scope>NUCLEOTIDE SEQUENCE [LARGE SCALE GENOMIC DNA]</scope>
    <source>
        <strain evidence="15 16">DSM 1496</strain>
    </source>
</reference>
<gene>
    <name evidence="15" type="ORF">CACET_c28850</name>
</gene>
<dbReference type="Proteomes" id="UP000035704">
    <property type="component" value="Chromosome"/>
</dbReference>
<evidence type="ECO:0000256" key="13">
    <source>
        <dbReference type="RuleBase" id="RU363032"/>
    </source>
</evidence>
<evidence type="ECO:0000256" key="12">
    <source>
        <dbReference type="ARBA" id="ARBA00044774"/>
    </source>
</evidence>
<keyword evidence="7" id="KW-0406">Ion transport</keyword>
<feature type="transmembrane region" description="Helical" evidence="13">
    <location>
        <begin position="138"/>
        <end position="160"/>
    </location>
</feature>
<dbReference type="NCBIfam" id="NF045470">
    <property type="entry name" value="Opp2B"/>
    <property type="match status" value="1"/>
</dbReference>
<dbReference type="KEGG" id="cace:CACET_c28850"/>
<organism evidence="15 16">
    <name type="scientific">Clostridium aceticum</name>
    <dbReference type="NCBI Taxonomy" id="84022"/>
    <lineage>
        <taxon>Bacteria</taxon>
        <taxon>Bacillati</taxon>
        <taxon>Bacillota</taxon>
        <taxon>Clostridia</taxon>
        <taxon>Eubacteriales</taxon>
        <taxon>Clostridiaceae</taxon>
        <taxon>Clostridium</taxon>
    </lineage>
</organism>
<keyword evidence="9 13" id="KW-0472">Membrane</keyword>
<keyword evidence="2 13" id="KW-0813">Transport</keyword>
<evidence type="ECO:0000256" key="6">
    <source>
        <dbReference type="ARBA" id="ARBA00022989"/>
    </source>
</evidence>
<dbReference type="PROSITE" id="PS50928">
    <property type="entry name" value="ABC_TM1"/>
    <property type="match status" value="1"/>
</dbReference>
<keyword evidence="16" id="KW-1185">Reference proteome</keyword>
<dbReference type="GO" id="GO:0015099">
    <property type="term" value="F:nickel cation transmembrane transporter activity"/>
    <property type="evidence" value="ECO:0007669"/>
    <property type="project" value="InterPro"/>
</dbReference>
<dbReference type="SUPFAM" id="SSF161098">
    <property type="entry name" value="MetI-like"/>
    <property type="match status" value="1"/>
</dbReference>
<evidence type="ECO:0000259" key="14">
    <source>
        <dbReference type="PROSITE" id="PS50928"/>
    </source>
</evidence>
<keyword evidence="6 13" id="KW-1133">Transmembrane helix</keyword>
<evidence type="ECO:0000256" key="11">
    <source>
        <dbReference type="ARBA" id="ARBA00038669"/>
    </source>
</evidence>
<evidence type="ECO:0000256" key="10">
    <source>
        <dbReference type="ARBA" id="ARBA00024202"/>
    </source>
</evidence>
<evidence type="ECO:0000313" key="15">
    <source>
        <dbReference type="EMBL" id="AKL96330.1"/>
    </source>
</evidence>
<dbReference type="InterPro" id="IPR035906">
    <property type="entry name" value="MetI-like_sf"/>
</dbReference>
<sequence length="313" mass="35033">MKSYILKRISYMFLVLIGVSILTFLMTYITPGDPAELVLISRGIEPEKRIIEETRRDLGLDLPFITQYKDWVKQVLRGDLGISYRTGRPVLEELLNKLPATIELTIAGFLVMLFISIPVGIISCFYKNTVFDHIIRLFSLLGSSIPSFWLGIVLIYFFSVRFSIFPVRGRGALIHLILPSITLGLGMSAQYARLLRASMLEVLGQDFVLAARARGLKESMIIIFTVFKNSLLPVITSLGISLGHLLGGTTIVETIFSWPGLGKLIVESIFSRDYPMIQGYALFMAVVFSGVNLLIDLTYKLIDPRINIEGSDD</sequence>
<evidence type="ECO:0000256" key="7">
    <source>
        <dbReference type="ARBA" id="ARBA00023065"/>
    </source>
</evidence>
<dbReference type="InterPro" id="IPR045621">
    <property type="entry name" value="BPD_transp_1_N"/>
</dbReference>
<name>A0A0D8I9J1_9CLOT</name>
<dbReference type="InterPro" id="IPR000515">
    <property type="entry name" value="MetI-like"/>
</dbReference>
<feature type="domain" description="ABC transmembrane type-1" evidence="14">
    <location>
        <begin position="98"/>
        <end position="295"/>
    </location>
</feature>
<dbReference type="STRING" id="84022.CACET_c28850"/>
<dbReference type="OrthoDB" id="9773221at2"/>
<dbReference type="CDD" id="cd06261">
    <property type="entry name" value="TM_PBP2"/>
    <property type="match status" value="1"/>
</dbReference>
<dbReference type="PANTHER" id="PTHR43163:SF6">
    <property type="entry name" value="DIPEPTIDE TRANSPORT SYSTEM PERMEASE PROTEIN DPPB-RELATED"/>
    <property type="match status" value="1"/>
</dbReference>
<comment type="subunit">
    <text evidence="11">The complex is composed of two ATP-binding proteins (NikD and NikE), two transmembrane proteins (NikB and NikC) and a solute-binding protein (NikA).</text>
</comment>
<proteinExistence type="inferred from homology"/>
<comment type="subcellular location">
    <subcellularLocation>
        <location evidence="1 13">Cell membrane</location>
        <topology evidence="1 13">Multi-pass membrane protein</topology>
    </subcellularLocation>
</comment>
<dbReference type="Gene3D" id="1.10.3720.10">
    <property type="entry name" value="MetI-like"/>
    <property type="match status" value="1"/>
</dbReference>
<keyword evidence="5 13" id="KW-0812">Transmembrane</keyword>
<accession>A0A0D8I9J1</accession>
<dbReference type="GO" id="GO:0005886">
    <property type="term" value="C:plasma membrane"/>
    <property type="evidence" value="ECO:0007669"/>
    <property type="project" value="UniProtKB-SubCell"/>
</dbReference>
<dbReference type="InterPro" id="IPR050045">
    <property type="entry name" value="Opp2B"/>
</dbReference>
<dbReference type="AlphaFoldDB" id="A0A0D8I9J1"/>
<dbReference type="EMBL" id="CP009687">
    <property type="protein sequence ID" value="AKL96330.1"/>
    <property type="molecule type" value="Genomic_DNA"/>
</dbReference>
<evidence type="ECO:0000256" key="8">
    <source>
        <dbReference type="ARBA" id="ARBA00023112"/>
    </source>
</evidence>
<feature type="transmembrane region" description="Helical" evidence="13">
    <location>
        <begin position="172"/>
        <end position="192"/>
    </location>
</feature>
<evidence type="ECO:0000256" key="3">
    <source>
        <dbReference type="ARBA" id="ARBA00022475"/>
    </source>
</evidence>
<dbReference type="Pfam" id="PF00528">
    <property type="entry name" value="BPD_transp_1"/>
    <property type="match status" value="1"/>
</dbReference>
<evidence type="ECO:0000313" key="16">
    <source>
        <dbReference type="Proteomes" id="UP000035704"/>
    </source>
</evidence>
<evidence type="ECO:0000256" key="5">
    <source>
        <dbReference type="ARBA" id="ARBA00022692"/>
    </source>
</evidence>
<dbReference type="Pfam" id="PF19300">
    <property type="entry name" value="BPD_transp_1_N"/>
    <property type="match status" value="1"/>
</dbReference>
<keyword evidence="8" id="KW-0921">Nickel transport</keyword>
<evidence type="ECO:0000256" key="2">
    <source>
        <dbReference type="ARBA" id="ARBA00022448"/>
    </source>
</evidence>
<comment type="similarity">
    <text evidence="10">Belongs to the binding-protein-dependent transport system permease family. OppBC subfamily.</text>
</comment>
<feature type="transmembrane region" description="Helical" evidence="13">
    <location>
        <begin position="9"/>
        <end position="29"/>
    </location>
</feature>
<keyword evidence="3" id="KW-1003">Cell membrane</keyword>